<name>A0AAN4R3I5_9PROT</name>
<sequence length="79" mass="8800">MDEFESRIAELKALNAVAEALQLYQSLILAQTWCESALTLDDDEPSVTGTWCYVNQDAGELPTSVWRFNQTDECVGARA</sequence>
<accession>A0AAN4R3I5</accession>
<dbReference type="RefSeq" id="WP_062164669.1">
    <property type="nucleotide sequence ID" value="NZ_AP014690.1"/>
</dbReference>
<comment type="caution">
    <text evidence="1">The sequence shown here is derived from an EMBL/GenBank/DDBJ whole genome shotgun (WGS) entry which is preliminary data.</text>
</comment>
<dbReference type="EMBL" id="BJVS01000007">
    <property type="protein sequence ID" value="GEL54351.1"/>
    <property type="molecule type" value="Genomic_DNA"/>
</dbReference>
<organism evidence="1 2">
    <name type="scientific">Asaia bogorensis NBRC 16594</name>
    <dbReference type="NCBI Taxonomy" id="1231624"/>
    <lineage>
        <taxon>Bacteria</taxon>
        <taxon>Pseudomonadati</taxon>
        <taxon>Pseudomonadota</taxon>
        <taxon>Alphaproteobacteria</taxon>
        <taxon>Acetobacterales</taxon>
        <taxon>Acetobacteraceae</taxon>
        <taxon>Asaia</taxon>
    </lineage>
</organism>
<keyword evidence="2" id="KW-1185">Reference proteome</keyword>
<evidence type="ECO:0000313" key="2">
    <source>
        <dbReference type="Proteomes" id="UP000321287"/>
    </source>
</evidence>
<dbReference type="AlphaFoldDB" id="A0AAN4R3I5"/>
<dbReference type="GeneID" id="78226577"/>
<protein>
    <submittedName>
        <fullName evidence="1">Uncharacterized protein</fullName>
    </submittedName>
</protein>
<evidence type="ECO:0000313" key="1">
    <source>
        <dbReference type="EMBL" id="GEL54351.1"/>
    </source>
</evidence>
<proteinExistence type="predicted"/>
<reference evidence="1 2" key="1">
    <citation type="submission" date="2019-07" db="EMBL/GenBank/DDBJ databases">
        <title>Whole genome shotgun sequence of Asaia bogorensis NBRC 16594.</title>
        <authorList>
            <person name="Hosoyama A."/>
            <person name="Uohara A."/>
            <person name="Ohji S."/>
            <person name="Ichikawa N."/>
        </authorList>
    </citation>
    <scope>NUCLEOTIDE SEQUENCE [LARGE SCALE GENOMIC DNA]</scope>
    <source>
        <strain evidence="1 2">NBRC 16594</strain>
    </source>
</reference>
<dbReference type="Proteomes" id="UP000321287">
    <property type="component" value="Unassembled WGS sequence"/>
</dbReference>
<gene>
    <name evidence="1" type="ORF">ABO01nite_23580</name>
</gene>